<reference evidence="2 3" key="1">
    <citation type="journal article" date="2009" name="Nature">
        <title>The Sorghum bicolor genome and the diversification of grasses.</title>
        <authorList>
            <person name="Paterson A.H."/>
            <person name="Bowers J.E."/>
            <person name="Bruggmann R."/>
            <person name="Dubchak I."/>
            <person name="Grimwood J."/>
            <person name="Gundlach H."/>
            <person name="Haberer G."/>
            <person name="Hellsten U."/>
            <person name="Mitros T."/>
            <person name="Poliakov A."/>
            <person name="Schmutz J."/>
            <person name="Spannagl M."/>
            <person name="Tang H."/>
            <person name="Wang X."/>
            <person name="Wicker T."/>
            <person name="Bharti A.K."/>
            <person name="Chapman J."/>
            <person name="Feltus F.A."/>
            <person name="Gowik U."/>
            <person name="Grigoriev I.V."/>
            <person name="Lyons E."/>
            <person name="Maher C.A."/>
            <person name="Martis M."/>
            <person name="Narechania A."/>
            <person name="Otillar R.P."/>
            <person name="Penning B.W."/>
            <person name="Salamov A.A."/>
            <person name="Wang Y."/>
            <person name="Zhang L."/>
            <person name="Carpita N.C."/>
            <person name="Freeling M."/>
            <person name="Gingle A.R."/>
            <person name="Hash C.T."/>
            <person name="Keller B."/>
            <person name="Klein P."/>
            <person name="Kresovich S."/>
            <person name="McCann M.C."/>
            <person name="Ming R."/>
            <person name="Peterson D.G."/>
            <person name="Mehboob-ur-Rahman"/>
            <person name="Ware D."/>
            <person name="Westhoff P."/>
            <person name="Mayer K.F."/>
            <person name="Messing J."/>
            <person name="Rokhsar D.S."/>
        </authorList>
    </citation>
    <scope>NUCLEOTIDE SEQUENCE [LARGE SCALE GENOMIC DNA]</scope>
    <source>
        <strain evidence="3">cv. BTx623</strain>
    </source>
</reference>
<feature type="compositionally biased region" description="Basic and acidic residues" evidence="1">
    <location>
        <begin position="127"/>
        <end position="136"/>
    </location>
</feature>
<proteinExistence type="predicted"/>
<evidence type="ECO:0000313" key="2">
    <source>
        <dbReference type="EMBL" id="OQU76153.1"/>
    </source>
</evidence>
<gene>
    <name evidence="2" type="ORF">SORBI_3010G100432</name>
</gene>
<feature type="compositionally biased region" description="Basic and acidic residues" evidence="1">
    <location>
        <begin position="97"/>
        <end position="110"/>
    </location>
</feature>
<dbReference type="Proteomes" id="UP000000768">
    <property type="component" value="Chromosome 10"/>
</dbReference>
<feature type="compositionally biased region" description="Basic residues" evidence="1">
    <location>
        <begin position="82"/>
        <end position="93"/>
    </location>
</feature>
<dbReference type="EMBL" id="CM000769">
    <property type="protein sequence ID" value="OQU76153.1"/>
    <property type="molecule type" value="Genomic_DNA"/>
</dbReference>
<dbReference type="InParanoid" id="A0A109ND27"/>
<keyword evidence="3" id="KW-1185">Reference proteome</keyword>
<sequence>MDPKLSRNGNEQSKSAHIPAAGVKCRVADWGCFSADVVGLGMLLLGRCHRPQGKERRSSMSGSRLPAARLKARRGGVPTARLKARSGGARRRVPGFQRRDSRQGEVEFRRRGSRQGAAKLGRRRHTDGRQEWVEPQ</sequence>
<evidence type="ECO:0000313" key="3">
    <source>
        <dbReference type="Proteomes" id="UP000000768"/>
    </source>
</evidence>
<accession>A0A109ND27</accession>
<dbReference type="Gramene" id="OQU76153">
    <property type="protein sequence ID" value="OQU76153"/>
    <property type="gene ID" value="SORBI_3010G100432"/>
</dbReference>
<protein>
    <submittedName>
        <fullName evidence="2">Uncharacterized protein</fullName>
    </submittedName>
</protein>
<organism evidence="2 3">
    <name type="scientific">Sorghum bicolor</name>
    <name type="common">Sorghum</name>
    <name type="synonym">Sorghum vulgare</name>
    <dbReference type="NCBI Taxonomy" id="4558"/>
    <lineage>
        <taxon>Eukaryota</taxon>
        <taxon>Viridiplantae</taxon>
        <taxon>Streptophyta</taxon>
        <taxon>Embryophyta</taxon>
        <taxon>Tracheophyta</taxon>
        <taxon>Spermatophyta</taxon>
        <taxon>Magnoliopsida</taxon>
        <taxon>Liliopsida</taxon>
        <taxon>Poales</taxon>
        <taxon>Poaceae</taxon>
        <taxon>PACMAD clade</taxon>
        <taxon>Panicoideae</taxon>
        <taxon>Andropogonodae</taxon>
        <taxon>Andropogoneae</taxon>
        <taxon>Sorghinae</taxon>
        <taxon>Sorghum</taxon>
    </lineage>
</organism>
<evidence type="ECO:0000256" key="1">
    <source>
        <dbReference type="SAM" id="MobiDB-lite"/>
    </source>
</evidence>
<name>A0A109ND27_SORBI</name>
<feature type="region of interest" description="Disordered" evidence="1">
    <location>
        <begin position="50"/>
        <end position="136"/>
    </location>
</feature>
<reference evidence="3" key="2">
    <citation type="journal article" date="2018" name="Plant J.">
        <title>The Sorghum bicolor reference genome: improved assembly, gene annotations, a transcriptome atlas, and signatures of genome organization.</title>
        <authorList>
            <person name="McCormick R.F."/>
            <person name="Truong S.K."/>
            <person name="Sreedasyam A."/>
            <person name="Jenkins J."/>
            <person name="Shu S."/>
            <person name="Sims D."/>
            <person name="Kennedy M."/>
            <person name="Amirebrahimi M."/>
            <person name="Weers B.D."/>
            <person name="McKinley B."/>
            <person name="Mattison A."/>
            <person name="Morishige D.T."/>
            <person name="Grimwood J."/>
            <person name="Schmutz J."/>
            <person name="Mullet J.E."/>
        </authorList>
    </citation>
    <scope>NUCLEOTIDE SEQUENCE [LARGE SCALE GENOMIC DNA]</scope>
    <source>
        <strain evidence="3">cv. BTx623</strain>
    </source>
</reference>
<dbReference type="AlphaFoldDB" id="A0A109ND27"/>